<name>A0A4Q1ULG9_9BRAD</name>
<evidence type="ECO:0000313" key="2">
    <source>
        <dbReference type="Proteomes" id="UP000290819"/>
    </source>
</evidence>
<keyword evidence="2" id="KW-1185">Reference proteome</keyword>
<protein>
    <submittedName>
        <fullName evidence="1">Uncharacterized protein</fullName>
    </submittedName>
</protein>
<dbReference type="AlphaFoldDB" id="A0A4Q1ULG9"/>
<dbReference type="Proteomes" id="UP000290819">
    <property type="component" value="Unassembled WGS sequence"/>
</dbReference>
<dbReference type="SUPFAM" id="SSF53474">
    <property type="entry name" value="alpha/beta-Hydrolases"/>
    <property type="match status" value="1"/>
</dbReference>
<gene>
    <name evidence="1" type="ORF">B5V03_32465</name>
</gene>
<evidence type="ECO:0000313" key="1">
    <source>
        <dbReference type="EMBL" id="RXT36386.1"/>
    </source>
</evidence>
<accession>A0A4Q1ULG9</accession>
<proteinExistence type="predicted"/>
<dbReference type="EMBL" id="MZXW01000050">
    <property type="protein sequence ID" value="RXT36386.1"/>
    <property type="molecule type" value="Genomic_DNA"/>
</dbReference>
<comment type="caution">
    <text evidence="1">The sequence shown here is derived from an EMBL/GenBank/DDBJ whole genome shotgun (WGS) entry which is preliminary data.</text>
</comment>
<dbReference type="InterPro" id="IPR029058">
    <property type="entry name" value="AB_hydrolase_fold"/>
</dbReference>
<organism evidence="1 2">
    <name type="scientific">Bradyrhizobium betae</name>
    <dbReference type="NCBI Taxonomy" id="244734"/>
    <lineage>
        <taxon>Bacteria</taxon>
        <taxon>Pseudomonadati</taxon>
        <taxon>Pseudomonadota</taxon>
        <taxon>Alphaproteobacteria</taxon>
        <taxon>Hyphomicrobiales</taxon>
        <taxon>Nitrobacteraceae</taxon>
        <taxon>Bradyrhizobium</taxon>
    </lineage>
</organism>
<sequence>MEAETAATLLARLLPVVSGREVSILVVSHDDIACASWGQSEALLASCLDYLAERPEVDPRRVGDFAASDLRVAAADCDAGQWKCTKTLASIGWLTRSASATEQDASSRRRLQFLRRLECPILVVAGGRGIVSVLEAIQLHTDCTNARIDLELAIPPMVRRLGRQIDNFAIADDCIFGWLEHKLGAIDIQQG</sequence>
<reference evidence="1 2" key="1">
    <citation type="submission" date="2017-03" db="EMBL/GenBank/DDBJ databases">
        <authorList>
            <person name="Safronova V.I."/>
            <person name="Sazanova A.L."/>
            <person name="Chirak E.R."/>
        </authorList>
    </citation>
    <scope>NUCLEOTIDE SEQUENCE [LARGE SCALE GENOMIC DNA]</scope>
    <source>
        <strain evidence="1 2">Opo-243</strain>
    </source>
</reference>